<feature type="binding site" evidence="6">
    <location>
        <position position="154"/>
    </location>
    <ligand>
        <name>FAD</name>
        <dbReference type="ChEBI" id="CHEBI:57692"/>
    </ligand>
</feature>
<keyword evidence="7" id="KW-0812">Transmembrane</keyword>
<evidence type="ECO:0000256" key="1">
    <source>
        <dbReference type="ARBA" id="ARBA00001974"/>
    </source>
</evidence>
<dbReference type="SUPFAM" id="SSF63380">
    <property type="entry name" value="Riboflavin synthase domain-like"/>
    <property type="match status" value="1"/>
</dbReference>
<organism evidence="9 10">
    <name type="scientific">Macrolepiota fuliginosa MF-IS2</name>
    <dbReference type="NCBI Taxonomy" id="1400762"/>
    <lineage>
        <taxon>Eukaryota</taxon>
        <taxon>Fungi</taxon>
        <taxon>Dikarya</taxon>
        <taxon>Basidiomycota</taxon>
        <taxon>Agaricomycotina</taxon>
        <taxon>Agaricomycetes</taxon>
        <taxon>Agaricomycetidae</taxon>
        <taxon>Agaricales</taxon>
        <taxon>Agaricineae</taxon>
        <taxon>Agaricaceae</taxon>
        <taxon>Macrolepiota</taxon>
    </lineage>
</organism>
<accession>A0A9P5XJV0</accession>
<evidence type="ECO:0000256" key="3">
    <source>
        <dbReference type="ARBA" id="ARBA00022630"/>
    </source>
</evidence>
<evidence type="ECO:0000313" key="10">
    <source>
        <dbReference type="Proteomes" id="UP000807342"/>
    </source>
</evidence>
<dbReference type="Gene3D" id="3.40.50.80">
    <property type="entry name" value="Nucleotide-binding domain of ferredoxin-NADP reductase (FNR) module"/>
    <property type="match status" value="1"/>
</dbReference>
<keyword evidence="3 6" id="KW-0285">Flavoprotein</keyword>
<keyword evidence="10" id="KW-1185">Reference proteome</keyword>
<gene>
    <name evidence="9" type="ORF">P691DRAFT_722548</name>
</gene>
<feature type="binding site" evidence="6">
    <location>
        <position position="136"/>
    </location>
    <ligand>
        <name>FAD</name>
        <dbReference type="ChEBI" id="CHEBI:57692"/>
    </ligand>
</feature>
<feature type="binding site" evidence="6">
    <location>
        <position position="161"/>
    </location>
    <ligand>
        <name>FAD</name>
        <dbReference type="ChEBI" id="CHEBI:57692"/>
    </ligand>
</feature>
<dbReference type="Pfam" id="PF00175">
    <property type="entry name" value="NAD_binding_1"/>
    <property type="match status" value="1"/>
</dbReference>
<dbReference type="PROSITE" id="PS51384">
    <property type="entry name" value="FAD_FR"/>
    <property type="match status" value="1"/>
</dbReference>
<evidence type="ECO:0000256" key="7">
    <source>
        <dbReference type="SAM" id="Phobius"/>
    </source>
</evidence>
<feature type="binding site" evidence="6">
    <location>
        <position position="135"/>
    </location>
    <ligand>
        <name>FAD</name>
        <dbReference type="ChEBI" id="CHEBI:57692"/>
    </ligand>
</feature>
<reference evidence="9" key="1">
    <citation type="submission" date="2020-11" db="EMBL/GenBank/DDBJ databases">
        <authorList>
            <consortium name="DOE Joint Genome Institute"/>
            <person name="Ahrendt S."/>
            <person name="Riley R."/>
            <person name="Andreopoulos W."/>
            <person name="Labutti K."/>
            <person name="Pangilinan J."/>
            <person name="Ruiz-Duenas F.J."/>
            <person name="Barrasa J.M."/>
            <person name="Sanchez-Garcia M."/>
            <person name="Camarero S."/>
            <person name="Miyauchi S."/>
            <person name="Serrano A."/>
            <person name="Linde D."/>
            <person name="Babiker R."/>
            <person name="Drula E."/>
            <person name="Ayuso-Fernandez I."/>
            <person name="Pacheco R."/>
            <person name="Padilla G."/>
            <person name="Ferreira P."/>
            <person name="Barriuso J."/>
            <person name="Kellner H."/>
            <person name="Castanera R."/>
            <person name="Alfaro M."/>
            <person name="Ramirez L."/>
            <person name="Pisabarro A.G."/>
            <person name="Kuo A."/>
            <person name="Tritt A."/>
            <person name="Lipzen A."/>
            <person name="He G."/>
            <person name="Yan M."/>
            <person name="Ng V."/>
            <person name="Cullen D."/>
            <person name="Martin F."/>
            <person name="Rosso M.-N."/>
            <person name="Henrissat B."/>
            <person name="Hibbett D."/>
            <person name="Martinez A.T."/>
            <person name="Grigoriev I.V."/>
        </authorList>
    </citation>
    <scope>NUCLEOTIDE SEQUENCE</scope>
    <source>
        <strain evidence="9">MF-IS2</strain>
    </source>
</reference>
<dbReference type="InterPro" id="IPR001834">
    <property type="entry name" value="CBR-like"/>
</dbReference>
<dbReference type="InterPro" id="IPR017927">
    <property type="entry name" value="FAD-bd_FR_type"/>
</dbReference>
<keyword evidence="4 6" id="KW-0274">FAD</keyword>
<dbReference type="OrthoDB" id="432685at2759"/>
<comment type="cofactor">
    <cofactor evidence="1 6">
        <name>FAD</name>
        <dbReference type="ChEBI" id="CHEBI:57692"/>
    </cofactor>
</comment>
<sequence>MLRISAQNQIGRYLHRHILLAPRCFSRRFLTTEQSEPKSRKWALPLAGGLFIGLASLYFFLPDVSRSAPTTSRKPLSARHFTPTTVISSESSGPDTKILKLRVPPNLVPKEGDDPIGFGPIWSVFIKDDDIQVERPYTPLESIDEDGTMVFWIKKYPRGEVGRWLHSKQPGDTIELRGPLKTWPWKEGEWDEVVMISGGTGITPFYQLVHQVFEHPTSISQNTRFTLVHGSRTPEELPPERVLGPLAAYAEEHPHKFRLKLFVDADDGSKPPLVTPSLETCRVNDEHMKRIMGVPELTWWQRWFSSRDTRPAISQKTLFLVCGPEPMIAAIAGPYGRNYSQGPTLGILGRLGVTPKQVWKL</sequence>
<dbReference type="InterPro" id="IPR001433">
    <property type="entry name" value="OxRdtase_FAD/NAD-bd"/>
</dbReference>
<dbReference type="SUPFAM" id="SSF52343">
    <property type="entry name" value="Ferredoxin reductase-like, C-terminal NADP-linked domain"/>
    <property type="match status" value="1"/>
</dbReference>
<comment type="similarity">
    <text evidence="2">Belongs to the flavoprotein pyridine nucleotide cytochrome reductase family.</text>
</comment>
<dbReference type="Pfam" id="PF00970">
    <property type="entry name" value="FAD_binding_6"/>
    <property type="match status" value="1"/>
</dbReference>
<comment type="caution">
    <text evidence="9">The sequence shown here is derived from an EMBL/GenBank/DDBJ whole genome shotgun (WGS) entry which is preliminary data.</text>
</comment>
<feature type="binding site" evidence="6">
    <location>
        <position position="137"/>
    </location>
    <ligand>
        <name>FAD</name>
        <dbReference type="ChEBI" id="CHEBI:57692"/>
    </ligand>
</feature>
<keyword evidence="7" id="KW-1133">Transmembrane helix</keyword>
<dbReference type="InterPro" id="IPR017938">
    <property type="entry name" value="Riboflavin_synthase-like_b-brl"/>
</dbReference>
<dbReference type="PANTHER" id="PTHR19370">
    <property type="entry name" value="NADH-CYTOCHROME B5 REDUCTASE"/>
    <property type="match status" value="1"/>
</dbReference>
<feature type="binding site" evidence="6">
    <location>
        <position position="203"/>
    </location>
    <ligand>
        <name>FAD</name>
        <dbReference type="ChEBI" id="CHEBI:57692"/>
    </ligand>
</feature>
<evidence type="ECO:0000259" key="8">
    <source>
        <dbReference type="PROSITE" id="PS51384"/>
    </source>
</evidence>
<dbReference type="Proteomes" id="UP000807342">
    <property type="component" value="Unassembled WGS sequence"/>
</dbReference>
<evidence type="ECO:0000313" key="9">
    <source>
        <dbReference type="EMBL" id="KAF9452203.1"/>
    </source>
</evidence>
<dbReference type="InterPro" id="IPR008333">
    <property type="entry name" value="Cbr1-like_FAD-bd_dom"/>
</dbReference>
<feature type="transmembrane region" description="Helical" evidence="7">
    <location>
        <begin position="42"/>
        <end position="61"/>
    </location>
</feature>
<dbReference type="GO" id="GO:0016491">
    <property type="term" value="F:oxidoreductase activity"/>
    <property type="evidence" value="ECO:0007669"/>
    <property type="project" value="UniProtKB-KW"/>
</dbReference>
<dbReference type="AlphaFoldDB" id="A0A9P5XJV0"/>
<protein>
    <submittedName>
        <fullName evidence="9">Ferredoxin reductase-like protein</fullName>
    </submittedName>
</protein>
<dbReference type="CDD" id="cd06183">
    <property type="entry name" value="cyt_b5_reduct_like"/>
    <property type="match status" value="1"/>
</dbReference>
<keyword evidence="7" id="KW-0472">Membrane</keyword>
<proteinExistence type="inferred from homology"/>
<dbReference type="EMBL" id="MU151074">
    <property type="protein sequence ID" value="KAF9452203.1"/>
    <property type="molecule type" value="Genomic_DNA"/>
</dbReference>
<evidence type="ECO:0000256" key="6">
    <source>
        <dbReference type="PIRSR" id="PIRSR601834-1"/>
    </source>
</evidence>
<evidence type="ECO:0000256" key="2">
    <source>
        <dbReference type="ARBA" id="ARBA00006105"/>
    </source>
</evidence>
<dbReference type="InterPro" id="IPR039261">
    <property type="entry name" value="FNR_nucleotide-bd"/>
</dbReference>
<dbReference type="Gene3D" id="2.40.30.10">
    <property type="entry name" value="Translation factors"/>
    <property type="match status" value="1"/>
</dbReference>
<evidence type="ECO:0000256" key="4">
    <source>
        <dbReference type="ARBA" id="ARBA00022827"/>
    </source>
</evidence>
<name>A0A9P5XJV0_9AGAR</name>
<feature type="domain" description="FAD-binding FR-type" evidence="8">
    <location>
        <begin position="79"/>
        <end position="186"/>
    </location>
</feature>
<evidence type="ECO:0000256" key="5">
    <source>
        <dbReference type="ARBA" id="ARBA00023002"/>
    </source>
</evidence>
<keyword evidence="5" id="KW-0560">Oxidoreductase</keyword>